<gene>
    <name evidence="1" type="ORF">HPB52_021057</name>
</gene>
<dbReference type="EMBL" id="JABSTV010001247">
    <property type="protein sequence ID" value="KAH7973077.1"/>
    <property type="molecule type" value="Genomic_DNA"/>
</dbReference>
<protein>
    <submittedName>
        <fullName evidence="1">Uncharacterized protein</fullName>
    </submittedName>
</protein>
<sequence>MMMFSSPVSIPKSLKIDECLALVEKISVILAKWLALPVVESASKPGTINQQEYVAWTDLYQSQIVVLAAQICRSEYMEAALQTMANTDLYACIQPLEAVLKSAEQTLTMLADFMVQKQPLLQLKTLEHLLSTAAKLHSPVVLRQLSVHMTNVPFSKGVEHLCVQDKPVKTPLTNRCCLTMTQTLEARPAGLPFAVQGITCQQRVELRSVNNSPLPVKTTSEVICPLLGEPTNDWRANSSVLSGPFNTIAKFATDNIK</sequence>
<name>A0A9D4QC30_RHISA</name>
<dbReference type="AlphaFoldDB" id="A0A9D4QC30"/>
<organism evidence="1 2">
    <name type="scientific">Rhipicephalus sanguineus</name>
    <name type="common">Brown dog tick</name>
    <name type="synonym">Ixodes sanguineus</name>
    <dbReference type="NCBI Taxonomy" id="34632"/>
    <lineage>
        <taxon>Eukaryota</taxon>
        <taxon>Metazoa</taxon>
        <taxon>Ecdysozoa</taxon>
        <taxon>Arthropoda</taxon>
        <taxon>Chelicerata</taxon>
        <taxon>Arachnida</taxon>
        <taxon>Acari</taxon>
        <taxon>Parasitiformes</taxon>
        <taxon>Ixodida</taxon>
        <taxon>Ixodoidea</taxon>
        <taxon>Ixodidae</taxon>
        <taxon>Rhipicephalinae</taxon>
        <taxon>Rhipicephalus</taxon>
        <taxon>Rhipicephalus</taxon>
    </lineage>
</organism>
<accession>A0A9D4QC30</accession>
<dbReference type="VEuPathDB" id="VectorBase:RSAN_046483"/>
<comment type="caution">
    <text evidence="1">The sequence shown here is derived from an EMBL/GenBank/DDBJ whole genome shotgun (WGS) entry which is preliminary data.</text>
</comment>
<reference evidence="1" key="1">
    <citation type="journal article" date="2020" name="Cell">
        <title>Large-Scale Comparative Analyses of Tick Genomes Elucidate Their Genetic Diversity and Vector Capacities.</title>
        <authorList>
            <consortium name="Tick Genome and Microbiome Consortium (TIGMIC)"/>
            <person name="Jia N."/>
            <person name="Wang J."/>
            <person name="Shi W."/>
            <person name="Du L."/>
            <person name="Sun Y."/>
            <person name="Zhan W."/>
            <person name="Jiang J.F."/>
            <person name="Wang Q."/>
            <person name="Zhang B."/>
            <person name="Ji P."/>
            <person name="Bell-Sakyi L."/>
            <person name="Cui X.M."/>
            <person name="Yuan T.T."/>
            <person name="Jiang B.G."/>
            <person name="Yang W.F."/>
            <person name="Lam T.T."/>
            <person name="Chang Q.C."/>
            <person name="Ding S.J."/>
            <person name="Wang X.J."/>
            <person name="Zhu J.G."/>
            <person name="Ruan X.D."/>
            <person name="Zhao L."/>
            <person name="Wei J.T."/>
            <person name="Ye R.Z."/>
            <person name="Que T.C."/>
            <person name="Du C.H."/>
            <person name="Zhou Y.H."/>
            <person name="Cheng J.X."/>
            <person name="Dai P.F."/>
            <person name="Guo W.B."/>
            <person name="Han X.H."/>
            <person name="Huang E.J."/>
            <person name="Li L.F."/>
            <person name="Wei W."/>
            <person name="Gao Y.C."/>
            <person name="Liu J.Z."/>
            <person name="Shao H.Z."/>
            <person name="Wang X."/>
            <person name="Wang C.C."/>
            <person name="Yang T.C."/>
            <person name="Huo Q.B."/>
            <person name="Li W."/>
            <person name="Chen H.Y."/>
            <person name="Chen S.E."/>
            <person name="Zhou L.G."/>
            <person name="Ni X.B."/>
            <person name="Tian J.H."/>
            <person name="Sheng Y."/>
            <person name="Liu T."/>
            <person name="Pan Y.S."/>
            <person name="Xia L.Y."/>
            <person name="Li J."/>
            <person name="Zhao F."/>
            <person name="Cao W.C."/>
        </authorList>
    </citation>
    <scope>NUCLEOTIDE SEQUENCE</scope>
    <source>
        <strain evidence="1">Rsan-2018</strain>
    </source>
</reference>
<reference evidence="1" key="2">
    <citation type="submission" date="2021-09" db="EMBL/GenBank/DDBJ databases">
        <authorList>
            <person name="Jia N."/>
            <person name="Wang J."/>
            <person name="Shi W."/>
            <person name="Du L."/>
            <person name="Sun Y."/>
            <person name="Zhan W."/>
            <person name="Jiang J."/>
            <person name="Wang Q."/>
            <person name="Zhang B."/>
            <person name="Ji P."/>
            <person name="Sakyi L.B."/>
            <person name="Cui X."/>
            <person name="Yuan T."/>
            <person name="Jiang B."/>
            <person name="Yang W."/>
            <person name="Lam T.T.-Y."/>
            <person name="Chang Q."/>
            <person name="Ding S."/>
            <person name="Wang X."/>
            <person name="Zhu J."/>
            <person name="Ruan X."/>
            <person name="Zhao L."/>
            <person name="Wei J."/>
            <person name="Que T."/>
            <person name="Du C."/>
            <person name="Cheng J."/>
            <person name="Dai P."/>
            <person name="Han X."/>
            <person name="Huang E."/>
            <person name="Gao Y."/>
            <person name="Liu J."/>
            <person name="Shao H."/>
            <person name="Ye R."/>
            <person name="Li L."/>
            <person name="Wei W."/>
            <person name="Wang X."/>
            <person name="Wang C."/>
            <person name="Huo Q."/>
            <person name="Li W."/>
            <person name="Guo W."/>
            <person name="Chen H."/>
            <person name="Chen S."/>
            <person name="Zhou L."/>
            <person name="Zhou L."/>
            <person name="Ni X."/>
            <person name="Tian J."/>
            <person name="Zhou Y."/>
            <person name="Sheng Y."/>
            <person name="Liu T."/>
            <person name="Pan Y."/>
            <person name="Xia L."/>
            <person name="Li J."/>
            <person name="Zhao F."/>
            <person name="Cao W."/>
        </authorList>
    </citation>
    <scope>NUCLEOTIDE SEQUENCE</scope>
    <source>
        <strain evidence="1">Rsan-2018</strain>
        <tissue evidence="1">Larvae</tissue>
    </source>
</reference>
<proteinExistence type="predicted"/>
<evidence type="ECO:0000313" key="1">
    <source>
        <dbReference type="EMBL" id="KAH7973077.1"/>
    </source>
</evidence>
<keyword evidence="2" id="KW-1185">Reference proteome</keyword>
<evidence type="ECO:0000313" key="2">
    <source>
        <dbReference type="Proteomes" id="UP000821837"/>
    </source>
</evidence>
<dbReference type="Proteomes" id="UP000821837">
    <property type="component" value="Chromosome 11"/>
</dbReference>